<feature type="coiled-coil region" evidence="1">
    <location>
        <begin position="665"/>
        <end position="710"/>
    </location>
</feature>
<feature type="region of interest" description="Disordered" evidence="2">
    <location>
        <begin position="366"/>
        <end position="460"/>
    </location>
</feature>
<feature type="region of interest" description="Disordered" evidence="2">
    <location>
        <begin position="556"/>
        <end position="575"/>
    </location>
</feature>
<dbReference type="EMBL" id="CDMZ01000523">
    <property type="protein sequence ID" value="CEM16118.1"/>
    <property type="molecule type" value="Genomic_DNA"/>
</dbReference>
<evidence type="ECO:0000256" key="2">
    <source>
        <dbReference type="SAM" id="MobiDB-lite"/>
    </source>
</evidence>
<feature type="compositionally biased region" description="Basic and acidic residues" evidence="2">
    <location>
        <begin position="376"/>
        <end position="388"/>
    </location>
</feature>
<name>A0A0G4FPW2_9ALVE</name>
<feature type="compositionally biased region" description="Low complexity" evidence="2">
    <location>
        <begin position="125"/>
        <end position="134"/>
    </location>
</feature>
<dbReference type="AlphaFoldDB" id="A0A0G4FPW2"/>
<accession>A0A0G4FPW2</accession>
<feature type="region of interest" description="Disordered" evidence="2">
    <location>
        <begin position="116"/>
        <end position="158"/>
    </location>
</feature>
<gene>
    <name evidence="3" type="ORF">Cvel_18053</name>
</gene>
<feature type="region of interest" description="Disordered" evidence="2">
    <location>
        <begin position="224"/>
        <end position="256"/>
    </location>
</feature>
<dbReference type="GO" id="GO:0005200">
    <property type="term" value="F:structural constituent of cytoskeleton"/>
    <property type="evidence" value="ECO:0007669"/>
    <property type="project" value="TreeGrafter"/>
</dbReference>
<sequence>MESDVPSQLVPSTSRSATSILRRKHEQYLQQREIPELLGLVNELKERADAFGLPLPTPLPEVIANVMKFENNLGSLTFEQYRRINVREFYREYHSLKQSVEDDIFILEECALPTTHESHTPTANSAEASQEQSSFGLEGLQGDSEETHTGTQTDEPLSLSTDAVTAPTAAFPLPAHDPIALPDSSLQQREEEAESSSDDWFEGCPGDYWANFKEDGEVVTVTDWSSLPPQEGGWTYKSNPLWEPEKEPKNPDRETGLYNRLAEMRRDFEDKMRELEEQLELERERAEVLCEDRERWKKECEVLYAERDLLRAERDSHRRWKRGSRDTPIIASFPLFSMTENSTFQLHEELESPNTVAATQNDFQNEINGTFSHSPRSPDHSDTEEGGREMPISSREFQKNTENLDACRQVHLDSPPSPPRGDGCGGESSSQTEEAIPKAALNEAHQVSGDEGRKGVQAGFQESKISEYQYFQQEEIRSGVSSDRLTEMRRDFEHKMREVEEQLELERERAEVLCEDRERWKKEKEAAGSLCESLYAEQEILKTEKEQGLATLRKEKEEAETAVDKERQEKEELQTRLSVAEKKNAEYASAEHRLLQSRDCLESKLTEMQEAALCTAKEKESEICRLQQKEAETANSPAEMNRDLEKARDLLQHEREKAETFCQKWKQFKAQREEVEATLREAKAKVEKEMQDREQQILRAFTENRELRRQLQNFSHQALQTGAQLASLRKNLAERDRHLEEKTGLVSALRELLEHQAQLFEDQTVELKMYRKRFEELRGGGRGNIGRG</sequence>
<evidence type="ECO:0000313" key="3">
    <source>
        <dbReference type="EMBL" id="CEM16118.1"/>
    </source>
</evidence>
<dbReference type="PANTHER" id="PTHR47357:SF1">
    <property type="entry name" value="SPINDLE POLE BODY COMPONENT 110"/>
    <property type="match status" value="1"/>
</dbReference>
<feature type="compositionally biased region" description="Polar residues" evidence="2">
    <location>
        <begin position="366"/>
        <end position="375"/>
    </location>
</feature>
<reference evidence="3" key="1">
    <citation type="submission" date="2014-11" db="EMBL/GenBank/DDBJ databases">
        <authorList>
            <person name="Otto D Thomas"/>
            <person name="Naeem Raeece"/>
        </authorList>
    </citation>
    <scope>NUCLEOTIDE SEQUENCE</scope>
</reference>
<dbReference type="VEuPathDB" id="CryptoDB:Cvel_18053"/>
<organism evidence="3">
    <name type="scientific">Chromera velia CCMP2878</name>
    <dbReference type="NCBI Taxonomy" id="1169474"/>
    <lineage>
        <taxon>Eukaryota</taxon>
        <taxon>Sar</taxon>
        <taxon>Alveolata</taxon>
        <taxon>Colpodellida</taxon>
        <taxon>Chromeraceae</taxon>
        <taxon>Chromera</taxon>
    </lineage>
</organism>
<feature type="compositionally biased region" description="Polar residues" evidence="2">
    <location>
        <begin position="149"/>
        <end position="158"/>
    </location>
</feature>
<dbReference type="PhylomeDB" id="A0A0G4FPW2"/>
<keyword evidence="1" id="KW-0175">Coiled coil</keyword>
<feature type="compositionally biased region" description="Basic and acidic residues" evidence="2">
    <location>
        <begin position="243"/>
        <end position="255"/>
    </location>
</feature>
<dbReference type="GO" id="GO:0005856">
    <property type="term" value="C:cytoskeleton"/>
    <property type="evidence" value="ECO:0007669"/>
    <property type="project" value="TreeGrafter"/>
</dbReference>
<proteinExistence type="predicted"/>
<feature type="coiled-coil region" evidence="1">
    <location>
        <begin position="258"/>
        <end position="313"/>
    </location>
</feature>
<feature type="region of interest" description="Disordered" evidence="2">
    <location>
        <begin position="172"/>
        <end position="201"/>
    </location>
</feature>
<dbReference type="PANTHER" id="PTHR47357">
    <property type="entry name" value="COP1-INTERACTIVE PROTEIN 1"/>
    <property type="match status" value="1"/>
</dbReference>
<feature type="compositionally biased region" description="Acidic residues" evidence="2">
    <location>
        <begin position="191"/>
        <end position="201"/>
    </location>
</feature>
<protein>
    <submittedName>
        <fullName evidence="3">Uncharacterized protein</fullName>
    </submittedName>
</protein>
<evidence type="ECO:0000256" key="1">
    <source>
        <dbReference type="SAM" id="Coils"/>
    </source>
</evidence>